<sequence length="149" mass="17272">MYALEKAEFTNMCMISDGNKVVVIERKGQSWPGFTFPGGHVDFGESFTESVIREVKEETGLDIYNPKLCGVKDWFEAGRRYVVFLYKTDNFSGQLKSSEEGEVSWVKFSELGHLPLANEMYPMLEIFTNDNLSEFFRYEDDNGWNFELK</sequence>
<dbReference type="PRINTS" id="PR00502">
    <property type="entry name" value="NUDIXFAMILY"/>
</dbReference>
<dbReference type="PROSITE" id="PS51462">
    <property type="entry name" value="NUDIX"/>
    <property type="match status" value="1"/>
</dbReference>
<evidence type="ECO:0000259" key="3">
    <source>
        <dbReference type="PROSITE" id="PS51462"/>
    </source>
</evidence>
<feature type="domain" description="Nudix hydrolase" evidence="3">
    <location>
        <begin position="1"/>
        <end position="128"/>
    </location>
</feature>
<dbReference type="GO" id="GO:0016787">
    <property type="term" value="F:hydrolase activity"/>
    <property type="evidence" value="ECO:0007669"/>
    <property type="project" value="UniProtKB-KW"/>
</dbReference>
<dbReference type="AlphaFoldDB" id="A0A2S0KPA0"/>
<comment type="similarity">
    <text evidence="1">Belongs to the Nudix hydrolase family.</text>
</comment>
<dbReference type="PANTHER" id="PTHR43736:SF1">
    <property type="entry name" value="DIHYDRONEOPTERIN TRIPHOSPHATE DIPHOSPHATASE"/>
    <property type="match status" value="1"/>
</dbReference>
<reference evidence="5" key="1">
    <citation type="submission" date="2018-02" db="EMBL/GenBank/DDBJ databases">
        <authorList>
            <person name="Holder M.E."/>
            <person name="Ajami N.J."/>
            <person name="Petrosino J.F."/>
        </authorList>
    </citation>
    <scope>NUCLEOTIDE SEQUENCE [LARGE SCALE GENOMIC DNA]</scope>
    <source>
        <strain evidence="5">CCUG 47711</strain>
    </source>
</reference>
<dbReference type="Pfam" id="PF00293">
    <property type="entry name" value="NUDIX"/>
    <property type="match status" value="1"/>
</dbReference>
<evidence type="ECO:0000313" key="5">
    <source>
        <dbReference type="Proteomes" id="UP000237947"/>
    </source>
</evidence>
<dbReference type="KEGG" id="fsa:C5Q98_06360"/>
<accession>A0A2S0KPA0</accession>
<proteinExistence type="inferred from homology"/>
<dbReference type="EMBL" id="CP027226">
    <property type="protein sequence ID" value="AVM42856.1"/>
    <property type="molecule type" value="Genomic_DNA"/>
</dbReference>
<dbReference type="CDD" id="cd18875">
    <property type="entry name" value="NUDIX_Hydrolase"/>
    <property type="match status" value="1"/>
</dbReference>
<dbReference type="PANTHER" id="PTHR43736">
    <property type="entry name" value="ADP-RIBOSE PYROPHOSPHATASE"/>
    <property type="match status" value="1"/>
</dbReference>
<gene>
    <name evidence="4" type="ORF">C5Q98_06360</name>
</gene>
<dbReference type="SUPFAM" id="SSF55811">
    <property type="entry name" value="Nudix"/>
    <property type="match status" value="1"/>
</dbReference>
<evidence type="ECO:0000256" key="2">
    <source>
        <dbReference type="ARBA" id="ARBA00022801"/>
    </source>
</evidence>
<name>A0A2S0KPA0_9FIRM</name>
<evidence type="ECO:0000313" key="4">
    <source>
        <dbReference type="EMBL" id="AVM42856.1"/>
    </source>
</evidence>
<keyword evidence="5" id="KW-1185">Reference proteome</keyword>
<dbReference type="OrthoDB" id="9789229at2"/>
<dbReference type="InterPro" id="IPR015797">
    <property type="entry name" value="NUDIX_hydrolase-like_dom_sf"/>
</dbReference>
<dbReference type="RefSeq" id="WP_106012805.1">
    <property type="nucleotide sequence ID" value="NZ_CP027226.1"/>
</dbReference>
<dbReference type="InterPro" id="IPR000086">
    <property type="entry name" value="NUDIX_hydrolase_dom"/>
</dbReference>
<evidence type="ECO:0000256" key="1">
    <source>
        <dbReference type="ARBA" id="ARBA00005582"/>
    </source>
</evidence>
<dbReference type="Gene3D" id="3.90.79.10">
    <property type="entry name" value="Nucleoside Triphosphate Pyrophosphohydrolase"/>
    <property type="match status" value="1"/>
</dbReference>
<protein>
    <submittedName>
        <fullName evidence="4">DNA mismatch repair protein MutT</fullName>
    </submittedName>
</protein>
<dbReference type="Proteomes" id="UP000237947">
    <property type="component" value="Chromosome"/>
</dbReference>
<keyword evidence="2" id="KW-0378">Hydrolase</keyword>
<organism evidence="4 5">
    <name type="scientific">Fastidiosipila sanguinis</name>
    <dbReference type="NCBI Taxonomy" id="236753"/>
    <lineage>
        <taxon>Bacteria</taxon>
        <taxon>Bacillati</taxon>
        <taxon>Bacillota</taxon>
        <taxon>Clostridia</taxon>
        <taxon>Eubacteriales</taxon>
        <taxon>Oscillospiraceae</taxon>
        <taxon>Fastidiosipila</taxon>
    </lineage>
</organism>
<dbReference type="InterPro" id="IPR020476">
    <property type="entry name" value="Nudix_hydrolase"/>
</dbReference>